<dbReference type="EMBL" id="JBEHHI010000002">
    <property type="protein sequence ID" value="MEX5729285.1"/>
    <property type="molecule type" value="Genomic_DNA"/>
</dbReference>
<proteinExistence type="predicted"/>
<gene>
    <name evidence="1" type="ORF">Ga0609869_002638</name>
</gene>
<organism evidence="1 2">
    <name type="scientific">Rhodovulum iodosum</name>
    <dbReference type="NCBI Taxonomy" id="68291"/>
    <lineage>
        <taxon>Bacteria</taxon>
        <taxon>Pseudomonadati</taxon>
        <taxon>Pseudomonadota</taxon>
        <taxon>Alphaproteobacteria</taxon>
        <taxon>Rhodobacterales</taxon>
        <taxon>Paracoccaceae</taxon>
        <taxon>Rhodovulum</taxon>
    </lineage>
</organism>
<reference evidence="1 2" key="1">
    <citation type="submission" date="2024-06" db="EMBL/GenBank/DDBJ databases">
        <title>Genome of Rhodovulum iodosum, a marine photoferrotroph.</title>
        <authorList>
            <person name="Bianchini G."/>
            <person name="Nikeleit V."/>
            <person name="Kappler A."/>
            <person name="Bryce C."/>
            <person name="Sanchez-Baracaldo P."/>
        </authorList>
    </citation>
    <scope>NUCLEOTIDE SEQUENCE [LARGE SCALE GENOMIC DNA]</scope>
    <source>
        <strain evidence="1 2">UT/N1</strain>
    </source>
</reference>
<name>A0ABV3XVE7_9RHOB</name>
<dbReference type="InterPro" id="IPR011738">
    <property type="entry name" value="Phage_CHP"/>
</dbReference>
<accession>A0ABV3XVE7</accession>
<dbReference type="CDD" id="cd08054">
    <property type="entry name" value="gp6"/>
    <property type="match status" value="1"/>
</dbReference>
<sequence length="201" mass="21410">MMIVMEQGPVPDAALPVDRFREHLRLGTGFADDGAQDAVLKALLRAALAAVEARTGKALLARSFTFAVDAWREADRQALPVAPVTAILSVVLLDRAGEVHPVDADTYVLRRDTHRPQLAAVSGALPVVPLGGSAEIAFEAGFGADWAQVPADLAQAVMLLAAHYHEHRHEAALGDGGMPFGVMELVERWRTVRILAGGGVR</sequence>
<keyword evidence="2" id="KW-1185">Reference proteome</keyword>
<evidence type="ECO:0000313" key="2">
    <source>
        <dbReference type="Proteomes" id="UP001560019"/>
    </source>
</evidence>
<evidence type="ECO:0000313" key="1">
    <source>
        <dbReference type="EMBL" id="MEX5729285.1"/>
    </source>
</evidence>
<dbReference type="Gene3D" id="1.10.3230.30">
    <property type="entry name" value="Phage gp6-like head-tail connector protein"/>
    <property type="match status" value="1"/>
</dbReference>
<dbReference type="NCBIfam" id="TIGR02215">
    <property type="entry name" value="phage_chp_gp8"/>
    <property type="match status" value="1"/>
</dbReference>
<comment type="caution">
    <text evidence="1">The sequence shown here is derived from an EMBL/GenBank/DDBJ whole genome shotgun (WGS) entry which is preliminary data.</text>
</comment>
<protein>
    <submittedName>
        <fullName evidence="1">PhiE125 gp8 family phage protein</fullName>
    </submittedName>
</protein>
<dbReference type="Proteomes" id="UP001560019">
    <property type="component" value="Unassembled WGS sequence"/>
</dbReference>